<dbReference type="InterPro" id="IPR017853">
    <property type="entry name" value="GH"/>
</dbReference>
<feature type="chain" id="PRO_5011718459" evidence="3">
    <location>
        <begin position="24"/>
        <end position="599"/>
    </location>
</feature>
<keyword evidence="1" id="KW-0378">Hydrolase</keyword>
<dbReference type="SUPFAM" id="SSF51445">
    <property type="entry name" value="(Trans)glycosidases"/>
    <property type="match status" value="1"/>
</dbReference>
<dbReference type="InterPro" id="IPR013780">
    <property type="entry name" value="Glyco_hydro_b"/>
</dbReference>
<dbReference type="Pfam" id="PF02065">
    <property type="entry name" value="Melibiase"/>
    <property type="match status" value="1"/>
</dbReference>
<dbReference type="EMBL" id="FNBN01000006">
    <property type="protein sequence ID" value="SDG78325.1"/>
    <property type="molecule type" value="Genomic_DNA"/>
</dbReference>
<organism evidence="4 5">
    <name type="scientific">Chitinophaga filiformis</name>
    <name type="common">Myxococcus filiformis</name>
    <name type="synonym">Flexibacter filiformis</name>
    <dbReference type="NCBI Taxonomy" id="104663"/>
    <lineage>
        <taxon>Bacteria</taxon>
        <taxon>Pseudomonadati</taxon>
        <taxon>Bacteroidota</taxon>
        <taxon>Chitinophagia</taxon>
        <taxon>Chitinophagales</taxon>
        <taxon>Chitinophagaceae</taxon>
        <taxon>Chitinophaga</taxon>
    </lineage>
</organism>
<dbReference type="CDD" id="cd14791">
    <property type="entry name" value="GH36"/>
    <property type="match status" value="1"/>
</dbReference>
<dbReference type="GO" id="GO:0004557">
    <property type="term" value="F:alpha-galactosidase activity"/>
    <property type="evidence" value="ECO:0007669"/>
    <property type="project" value="InterPro"/>
</dbReference>
<keyword evidence="2" id="KW-0326">Glycosidase</keyword>
<evidence type="ECO:0000256" key="3">
    <source>
        <dbReference type="SAM" id="SignalP"/>
    </source>
</evidence>
<dbReference type="AlphaFoldDB" id="A0A1G7X2B5"/>
<feature type="signal peptide" evidence="3">
    <location>
        <begin position="1"/>
        <end position="23"/>
    </location>
</feature>
<dbReference type="Proteomes" id="UP000199045">
    <property type="component" value="Unassembled WGS sequence"/>
</dbReference>
<dbReference type="Gene3D" id="2.60.40.1180">
    <property type="entry name" value="Golgi alpha-mannosidase II"/>
    <property type="match status" value="1"/>
</dbReference>
<gene>
    <name evidence="4" type="ORF">SAMN04488121_106271</name>
</gene>
<dbReference type="PANTHER" id="PTHR43053">
    <property type="entry name" value="GLYCOSIDASE FAMILY 31"/>
    <property type="match status" value="1"/>
</dbReference>
<dbReference type="PANTHER" id="PTHR43053:SF3">
    <property type="entry name" value="ALPHA-GALACTOSIDASE C-RELATED"/>
    <property type="match status" value="1"/>
</dbReference>
<keyword evidence="3" id="KW-0732">Signal</keyword>
<accession>A0A1G7X2B5</accession>
<protein>
    <submittedName>
        <fullName evidence="4">Alpha-galactosidase</fullName>
    </submittedName>
</protein>
<dbReference type="GO" id="GO:0016052">
    <property type="term" value="P:carbohydrate catabolic process"/>
    <property type="evidence" value="ECO:0007669"/>
    <property type="project" value="InterPro"/>
</dbReference>
<dbReference type="OrthoDB" id="9758822at2"/>
<name>A0A1G7X2B5_CHIFI</name>
<sequence length="599" mass="67299">MIFRKPFPAFLLAALLAGAGLHAGPADQFLQALKNSKATVVMANGEPAPATVQVSRTWEGDFCTARIVNTGNTPVRIREVILAQAGKILARNTPFYAEGFQMLTQTSGTLEKPQVLGNYTDDGHYRIPQPAGYLAVYNLLRLYPEGEPELLAGFTSCRRFVGKFYLNADTIKVAMDLENLFLAPGATFQLEEWTLLKGREGNALLEKFAGRINHHHPRLAFKEPPTGWCSWYCFGPRVTAQNIYDNLDYIKANIPALRYIQIDDGYQPHMGDWLSTGQSFGGNIQPVLSSIRSKGFEPAIWVAPFICDSNSIVYKEHPDWLVKDANGKPLRSDLVTFGGWRLKPWYVLDGTNPAVQKHLEALFRTMREQWGCTYFKLDANFWGAIHGGHFYDKQATRVEAYRRGMEAILKGTGDAFILGCNHPLWPSLGLIHGSRSSMDIKRQWTTFERSGRENLYRSWQNGRLWWNDPDCLLLTGKMPDNEFRFHAALIYGTGGMLLSGDDLTTITPERLNILRKTVPPTAHAAAFENTKFEIGRLSTSNGKCLVLLNWDSSAKTITVKLDRPCEITDHWTGKSLGKFRDKYTVNLNAHDGSVVEIKE</sequence>
<dbReference type="InterPro" id="IPR050985">
    <property type="entry name" value="Alpha-glycosidase_related"/>
</dbReference>
<evidence type="ECO:0000313" key="4">
    <source>
        <dbReference type="EMBL" id="SDG78325.1"/>
    </source>
</evidence>
<proteinExistence type="predicted"/>
<evidence type="ECO:0000256" key="1">
    <source>
        <dbReference type="ARBA" id="ARBA00022801"/>
    </source>
</evidence>
<reference evidence="4 5" key="1">
    <citation type="submission" date="2016-10" db="EMBL/GenBank/DDBJ databases">
        <authorList>
            <person name="de Groot N.N."/>
        </authorList>
    </citation>
    <scope>NUCLEOTIDE SEQUENCE [LARGE SCALE GENOMIC DNA]</scope>
    <source>
        <strain evidence="4 5">DSM 527</strain>
    </source>
</reference>
<evidence type="ECO:0000256" key="2">
    <source>
        <dbReference type="ARBA" id="ARBA00023295"/>
    </source>
</evidence>
<dbReference type="STRING" id="104663.SAMN04488121_106271"/>
<dbReference type="InterPro" id="IPR013785">
    <property type="entry name" value="Aldolase_TIM"/>
</dbReference>
<dbReference type="SUPFAM" id="SSF51011">
    <property type="entry name" value="Glycosyl hydrolase domain"/>
    <property type="match status" value="1"/>
</dbReference>
<dbReference type="InterPro" id="IPR002252">
    <property type="entry name" value="Glyco_hydro_36"/>
</dbReference>
<dbReference type="RefSeq" id="WP_089835322.1">
    <property type="nucleotide sequence ID" value="NZ_FNBN01000006.1"/>
</dbReference>
<evidence type="ECO:0000313" key="5">
    <source>
        <dbReference type="Proteomes" id="UP000199045"/>
    </source>
</evidence>
<dbReference type="Gene3D" id="3.20.20.70">
    <property type="entry name" value="Aldolase class I"/>
    <property type="match status" value="1"/>
</dbReference>